<organism evidence="4 5">
    <name type="scientific">Ciona intestinalis</name>
    <name type="common">Transparent sea squirt</name>
    <name type="synonym">Ascidia intestinalis</name>
    <dbReference type="NCBI Taxonomy" id="7719"/>
    <lineage>
        <taxon>Eukaryota</taxon>
        <taxon>Metazoa</taxon>
        <taxon>Chordata</taxon>
        <taxon>Tunicata</taxon>
        <taxon>Ascidiacea</taxon>
        <taxon>Phlebobranchia</taxon>
        <taxon>Cionidae</taxon>
        <taxon>Ciona</taxon>
    </lineage>
</organism>
<feature type="domain" description="ZP" evidence="3">
    <location>
        <begin position="7"/>
        <end position="271"/>
    </location>
</feature>
<dbReference type="Gene3D" id="2.60.40.4100">
    <property type="entry name" value="Zona pellucida, ZP-C domain"/>
    <property type="match status" value="1"/>
</dbReference>
<dbReference type="PROSITE" id="PS51034">
    <property type="entry name" value="ZP_2"/>
    <property type="match status" value="1"/>
</dbReference>
<dbReference type="InterPro" id="IPR001507">
    <property type="entry name" value="ZP_dom"/>
</dbReference>
<evidence type="ECO:0000259" key="3">
    <source>
        <dbReference type="PROSITE" id="PS51034"/>
    </source>
</evidence>
<keyword evidence="2" id="KW-1015">Disulfide bond</keyword>
<evidence type="ECO:0000256" key="1">
    <source>
        <dbReference type="ARBA" id="ARBA00022729"/>
    </source>
</evidence>
<keyword evidence="5" id="KW-1185">Reference proteome</keyword>
<keyword evidence="1" id="KW-0732">Signal</keyword>
<dbReference type="Ensembl" id="ENSCINT00000026954.2">
    <property type="protein sequence ID" value="ENSCINP00000026708.2"/>
    <property type="gene ID" value="ENSCING00000014873.2"/>
</dbReference>
<proteinExistence type="predicted"/>
<evidence type="ECO:0000313" key="4">
    <source>
        <dbReference type="Ensembl" id="ENSCINP00000026708.2"/>
    </source>
</evidence>
<dbReference type="AlphaFoldDB" id="F6ZAF3"/>
<dbReference type="InterPro" id="IPR055356">
    <property type="entry name" value="ZP-N"/>
</dbReference>
<reference evidence="5" key="1">
    <citation type="journal article" date="2002" name="Science">
        <title>The draft genome of Ciona intestinalis: insights into chordate and vertebrate origins.</title>
        <authorList>
            <person name="Dehal P."/>
            <person name="Satou Y."/>
            <person name="Campbell R.K."/>
            <person name="Chapman J."/>
            <person name="Degnan B."/>
            <person name="De Tomaso A."/>
            <person name="Davidson B."/>
            <person name="Di Gregorio A."/>
            <person name="Gelpke M."/>
            <person name="Goodstein D.M."/>
            <person name="Harafuji N."/>
            <person name="Hastings K.E."/>
            <person name="Ho I."/>
            <person name="Hotta K."/>
            <person name="Huang W."/>
            <person name="Kawashima T."/>
            <person name="Lemaire P."/>
            <person name="Martinez D."/>
            <person name="Meinertzhagen I.A."/>
            <person name="Necula S."/>
            <person name="Nonaka M."/>
            <person name="Putnam N."/>
            <person name="Rash S."/>
            <person name="Saiga H."/>
            <person name="Satake M."/>
            <person name="Terry A."/>
            <person name="Yamada L."/>
            <person name="Wang H.G."/>
            <person name="Awazu S."/>
            <person name="Azumi K."/>
            <person name="Boore J."/>
            <person name="Branno M."/>
            <person name="Chin-Bow S."/>
            <person name="DeSantis R."/>
            <person name="Doyle S."/>
            <person name="Francino P."/>
            <person name="Keys D.N."/>
            <person name="Haga S."/>
            <person name="Hayashi H."/>
            <person name="Hino K."/>
            <person name="Imai K.S."/>
            <person name="Inaba K."/>
            <person name="Kano S."/>
            <person name="Kobayashi K."/>
            <person name="Kobayashi M."/>
            <person name="Lee B.I."/>
            <person name="Makabe K.W."/>
            <person name="Manohar C."/>
            <person name="Matassi G."/>
            <person name="Medina M."/>
            <person name="Mochizuki Y."/>
            <person name="Mount S."/>
            <person name="Morishita T."/>
            <person name="Miura S."/>
            <person name="Nakayama A."/>
            <person name="Nishizaka S."/>
            <person name="Nomoto H."/>
            <person name="Ohta F."/>
            <person name="Oishi K."/>
            <person name="Rigoutsos I."/>
            <person name="Sano M."/>
            <person name="Sasaki A."/>
            <person name="Sasakura Y."/>
            <person name="Shoguchi E."/>
            <person name="Shin-i T."/>
            <person name="Spagnuolo A."/>
            <person name="Stainier D."/>
            <person name="Suzuki M.M."/>
            <person name="Tassy O."/>
            <person name="Takatori N."/>
            <person name="Tokuoka M."/>
            <person name="Yagi K."/>
            <person name="Yoshizaki F."/>
            <person name="Wada S."/>
            <person name="Zhang C."/>
            <person name="Hyatt P.D."/>
            <person name="Larimer F."/>
            <person name="Detter C."/>
            <person name="Doggett N."/>
            <person name="Glavina T."/>
            <person name="Hawkins T."/>
            <person name="Richardson P."/>
            <person name="Lucas S."/>
            <person name="Kohara Y."/>
            <person name="Levine M."/>
            <person name="Satoh N."/>
            <person name="Rokhsar D.S."/>
        </authorList>
    </citation>
    <scope>NUCLEOTIDE SEQUENCE [LARGE SCALE GENOMIC DNA]</scope>
</reference>
<dbReference type="GO" id="GO:0009986">
    <property type="term" value="C:cell surface"/>
    <property type="evidence" value="ECO:0000318"/>
    <property type="project" value="GO_Central"/>
</dbReference>
<dbReference type="HOGENOM" id="CLU_910694_0_0_1"/>
<dbReference type="InParanoid" id="F6ZAF3"/>
<reference evidence="4" key="2">
    <citation type="journal article" date="2008" name="Genome Biol.">
        <title>Improved genome assembly and evidence-based global gene model set for the chordate Ciona intestinalis: new insight into intron and operon populations.</title>
        <authorList>
            <person name="Satou Y."/>
            <person name="Mineta K."/>
            <person name="Ogasawara M."/>
            <person name="Sasakura Y."/>
            <person name="Shoguchi E."/>
            <person name="Ueno K."/>
            <person name="Yamada L."/>
            <person name="Matsumoto J."/>
            <person name="Wasserscheid J."/>
            <person name="Dewar K."/>
            <person name="Wiley G.B."/>
            <person name="Macmil S.L."/>
            <person name="Roe B.A."/>
            <person name="Zeller R.W."/>
            <person name="Hastings K.E."/>
            <person name="Lemaire P."/>
            <person name="Lindquist E."/>
            <person name="Endo T."/>
            <person name="Hotta K."/>
            <person name="Inaba K."/>
        </authorList>
    </citation>
    <scope>NUCLEOTIDE SEQUENCE [LARGE SCALE GENOMIC DNA]</scope>
    <source>
        <strain evidence="4">wild type</strain>
    </source>
</reference>
<evidence type="ECO:0000256" key="2">
    <source>
        <dbReference type="ARBA" id="ARBA00023157"/>
    </source>
</evidence>
<dbReference type="Pfam" id="PF23344">
    <property type="entry name" value="ZP-N"/>
    <property type="match status" value="1"/>
</dbReference>
<dbReference type="GO" id="GO:0005615">
    <property type="term" value="C:extracellular space"/>
    <property type="evidence" value="ECO:0000318"/>
    <property type="project" value="GO_Central"/>
</dbReference>
<dbReference type="Pfam" id="PF00100">
    <property type="entry name" value="Zona_pellucida"/>
    <property type="match status" value="1"/>
</dbReference>
<accession>F6ZAF3</accession>
<reference evidence="4" key="3">
    <citation type="submission" date="2025-08" db="UniProtKB">
        <authorList>
            <consortium name="Ensembl"/>
        </authorList>
    </citation>
    <scope>IDENTIFICATION</scope>
</reference>
<dbReference type="InterPro" id="IPR042235">
    <property type="entry name" value="ZP-C_dom"/>
</dbReference>
<dbReference type="EMBL" id="EAAA01002268">
    <property type="status" value="NOT_ANNOTATED_CDS"/>
    <property type="molecule type" value="Genomic_DNA"/>
</dbReference>
<dbReference type="OMA" id="ITMWIEN"/>
<protein>
    <recommendedName>
        <fullName evidence="3">ZP domain-containing protein</fullName>
    </recommendedName>
</protein>
<dbReference type="PANTHER" id="PTHR14002">
    <property type="entry name" value="ENDOGLIN/TGF-BETA RECEPTOR TYPE III"/>
    <property type="match status" value="1"/>
</dbReference>
<evidence type="ECO:0000313" key="5">
    <source>
        <dbReference type="Proteomes" id="UP000008144"/>
    </source>
</evidence>
<dbReference type="InterPro" id="IPR055355">
    <property type="entry name" value="ZP-C"/>
</dbReference>
<name>F6ZAF3_CIOIN</name>
<dbReference type="Proteomes" id="UP000008144">
    <property type="component" value="Chromosome 6"/>
</dbReference>
<dbReference type="GeneTree" id="ENSGT00940000163632"/>
<sequence length="328" mass="37142">MPKLEHNCDNDQIEIRVPKCAVDGPIGVGNFDPDVTPPHECRSVDTSTHHVFRFNKYQCGTINSQNSVQNLYFNVITMWIENPKEDSTGSSIITRGSWYEIDSTCTTEKYFDTEGEYNPEDTTTTITTEEGFGEIKITLEYYKDKTFQEAYSPYDYPLDYEVGSTIYFAIEAESEKTNVELFTEQCVAQPEPRPAGAEDYIMLYNGCIIDPTMQCYQSSNPMINQFSIQAFRFNYETQGVSENTNVLMKCSVLVCVQNDRSSRCYKGCIGGTYSANSTNSKSASTFCGSTYKEAHSSSYSSSIEKPDINEVEPRYIQTRLLKLDDPNI</sequence>
<dbReference type="SMART" id="SM00241">
    <property type="entry name" value="ZP"/>
    <property type="match status" value="1"/>
</dbReference>
<dbReference type="STRING" id="7719.ENSCINP00000026708"/>
<dbReference type="Gene3D" id="2.60.40.3210">
    <property type="entry name" value="Zona pellucida, ZP-N domain"/>
    <property type="match status" value="1"/>
</dbReference>
<reference evidence="4" key="4">
    <citation type="submission" date="2025-09" db="UniProtKB">
        <authorList>
            <consortium name="Ensembl"/>
        </authorList>
    </citation>
    <scope>IDENTIFICATION</scope>
</reference>
<dbReference type="PANTHER" id="PTHR14002:SF59">
    <property type="entry name" value="CUB AND ZONA PELLUCIDA-LIKE DOMAIN-CONTAINING PROTEIN 1-RELATED"/>
    <property type="match status" value="1"/>
</dbReference>